<protein>
    <submittedName>
        <fullName evidence="1">AAA family ATPase</fullName>
    </submittedName>
</protein>
<dbReference type="RefSeq" id="WP_203376233.1">
    <property type="nucleotide sequence ID" value="NZ_JAENHP010000003.1"/>
</dbReference>
<dbReference type="InterPro" id="IPR052732">
    <property type="entry name" value="Cell-binding_unc_protein"/>
</dbReference>
<comment type="caution">
    <text evidence="1">The sequence shown here is derived from an EMBL/GenBank/DDBJ whole genome shotgun (WGS) entry which is preliminary data.</text>
</comment>
<dbReference type="SUPFAM" id="SSF52540">
    <property type="entry name" value="P-loop containing nucleoside triphosphate hydrolases"/>
    <property type="match status" value="1"/>
</dbReference>
<reference evidence="1 2" key="1">
    <citation type="submission" date="2021-01" db="EMBL/GenBank/DDBJ databases">
        <title>Actinoplanes sp. nov. LDG1-06 isolated from lichen.</title>
        <authorList>
            <person name="Saeng-In P."/>
            <person name="Phongsopitanun W."/>
            <person name="Kanchanasin P."/>
            <person name="Yuki M."/>
            <person name="Kudo T."/>
            <person name="Ohkuma M."/>
            <person name="Tanasupawat S."/>
        </authorList>
    </citation>
    <scope>NUCLEOTIDE SEQUENCE [LARGE SCALE GENOMIC DNA]</scope>
    <source>
        <strain evidence="1 2">LDG1-06</strain>
    </source>
</reference>
<dbReference type="Proteomes" id="UP000632138">
    <property type="component" value="Unassembled WGS sequence"/>
</dbReference>
<accession>A0ABS2A916</accession>
<organism evidence="1 2">
    <name type="scientific">Paractinoplanes ovalisporus</name>
    <dbReference type="NCBI Taxonomy" id="2810368"/>
    <lineage>
        <taxon>Bacteria</taxon>
        <taxon>Bacillati</taxon>
        <taxon>Actinomycetota</taxon>
        <taxon>Actinomycetes</taxon>
        <taxon>Micromonosporales</taxon>
        <taxon>Micromonosporaceae</taxon>
        <taxon>Paractinoplanes</taxon>
    </lineage>
</organism>
<dbReference type="Pfam" id="PF13671">
    <property type="entry name" value="AAA_33"/>
    <property type="match status" value="1"/>
</dbReference>
<evidence type="ECO:0000313" key="1">
    <source>
        <dbReference type="EMBL" id="MBM2616334.1"/>
    </source>
</evidence>
<evidence type="ECO:0000313" key="2">
    <source>
        <dbReference type="Proteomes" id="UP000632138"/>
    </source>
</evidence>
<sequence>MPPTTPLRHHYIAYRAFVRAKVACLRHAQGDPSAGADVRAYTDLTVRHLRAGTVRLILVGGGPATGKTTLAGGIADRLGAVVLSSDRVRKEMAGLSPGLSAAAACQNGIYTREWTDRTYRELLLRAGDLLRRGETVVLDASWIAARHRAAARQVAVETHSDLCQLRCTADRPTVVRRLAHRTGSMSDADAAIADAMADAAAPWPETAVMTANPSNTR</sequence>
<gene>
    <name evidence="1" type="ORF">JIG36_12280</name>
</gene>
<dbReference type="InterPro" id="IPR027417">
    <property type="entry name" value="P-loop_NTPase"/>
</dbReference>
<dbReference type="PANTHER" id="PTHR43883:SF1">
    <property type="entry name" value="GLUCONOKINASE"/>
    <property type="match status" value="1"/>
</dbReference>
<proteinExistence type="predicted"/>
<dbReference type="Gene3D" id="3.40.50.300">
    <property type="entry name" value="P-loop containing nucleotide triphosphate hydrolases"/>
    <property type="match status" value="1"/>
</dbReference>
<name>A0ABS2A916_9ACTN</name>
<keyword evidence="2" id="KW-1185">Reference proteome</keyword>
<dbReference type="PANTHER" id="PTHR43883">
    <property type="entry name" value="SLR0207 PROTEIN"/>
    <property type="match status" value="1"/>
</dbReference>
<dbReference type="EMBL" id="JAENHP010000003">
    <property type="protein sequence ID" value="MBM2616334.1"/>
    <property type="molecule type" value="Genomic_DNA"/>
</dbReference>